<evidence type="ECO:0000256" key="1">
    <source>
        <dbReference type="SAM" id="MobiDB-lite"/>
    </source>
</evidence>
<name>M7BXJ2_CHEMY</name>
<feature type="region of interest" description="Disordered" evidence="1">
    <location>
        <begin position="66"/>
        <end position="116"/>
    </location>
</feature>
<proteinExistence type="predicted"/>
<evidence type="ECO:0000313" key="3">
    <source>
        <dbReference type="Proteomes" id="UP000031443"/>
    </source>
</evidence>
<dbReference type="Proteomes" id="UP000031443">
    <property type="component" value="Unassembled WGS sequence"/>
</dbReference>
<organism evidence="2 3">
    <name type="scientific">Chelonia mydas</name>
    <name type="common">Green sea-turtle</name>
    <name type="synonym">Chelonia agassizi</name>
    <dbReference type="NCBI Taxonomy" id="8469"/>
    <lineage>
        <taxon>Eukaryota</taxon>
        <taxon>Metazoa</taxon>
        <taxon>Chordata</taxon>
        <taxon>Craniata</taxon>
        <taxon>Vertebrata</taxon>
        <taxon>Euteleostomi</taxon>
        <taxon>Archelosauria</taxon>
        <taxon>Testudinata</taxon>
        <taxon>Testudines</taxon>
        <taxon>Cryptodira</taxon>
        <taxon>Durocryptodira</taxon>
        <taxon>Americhelydia</taxon>
        <taxon>Chelonioidea</taxon>
        <taxon>Cheloniidae</taxon>
        <taxon>Chelonia</taxon>
    </lineage>
</organism>
<reference evidence="3" key="1">
    <citation type="journal article" date="2013" name="Nat. Genet.">
        <title>The draft genomes of soft-shell turtle and green sea turtle yield insights into the development and evolution of the turtle-specific body plan.</title>
        <authorList>
            <person name="Wang Z."/>
            <person name="Pascual-Anaya J."/>
            <person name="Zadissa A."/>
            <person name="Li W."/>
            <person name="Niimura Y."/>
            <person name="Huang Z."/>
            <person name="Li C."/>
            <person name="White S."/>
            <person name="Xiong Z."/>
            <person name="Fang D."/>
            <person name="Wang B."/>
            <person name="Ming Y."/>
            <person name="Chen Y."/>
            <person name="Zheng Y."/>
            <person name="Kuraku S."/>
            <person name="Pignatelli M."/>
            <person name="Herrero J."/>
            <person name="Beal K."/>
            <person name="Nozawa M."/>
            <person name="Li Q."/>
            <person name="Wang J."/>
            <person name="Zhang H."/>
            <person name="Yu L."/>
            <person name="Shigenobu S."/>
            <person name="Wang J."/>
            <person name="Liu J."/>
            <person name="Flicek P."/>
            <person name="Searle S."/>
            <person name="Wang J."/>
            <person name="Kuratani S."/>
            <person name="Yin Y."/>
            <person name="Aken B."/>
            <person name="Zhang G."/>
            <person name="Irie N."/>
        </authorList>
    </citation>
    <scope>NUCLEOTIDE SEQUENCE [LARGE SCALE GENOMIC DNA]</scope>
</reference>
<dbReference type="AlphaFoldDB" id="M7BXJ2"/>
<accession>M7BXJ2</accession>
<sequence length="116" mass="12182">MTPESFSESLLPRRETPQPLRESMNRDQTRSVAGGERGSDHRVRRSSVSAAAGPSLALIFGGISLAEGPSGLPKTRASEGPAAEDPECRLTPPAAEDPELHLLSPPGYATGSDTKC</sequence>
<feature type="region of interest" description="Disordered" evidence="1">
    <location>
        <begin position="1"/>
        <end position="51"/>
    </location>
</feature>
<keyword evidence="3" id="KW-1185">Reference proteome</keyword>
<gene>
    <name evidence="2" type="ORF">UY3_02213</name>
</gene>
<evidence type="ECO:0000313" key="2">
    <source>
        <dbReference type="EMBL" id="EMP40550.1"/>
    </source>
</evidence>
<dbReference type="EMBL" id="KB508845">
    <property type="protein sequence ID" value="EMP40550.1"/>
    <property type="molecule type" value="Genomic_DNA"/>
</dbReference>
<protein>
    <submittedName>
        <fullName evidence="2">Uncharacterized protein</fullName>
    </submittedName>
</protein>